<dbReference type="OrthoDB" id="425534at2759"/>
<reference evidence="5 6" key="1">
    <citation type="submission" date="2019-08" db="EMBL/GenBank/DDBJ databases">
        <title>The genome sequence of a newly discovered highly antifungal drug resistant Aspergillus species, Aspergillus tanneri NIH 1004.</title>
        <authorList>
            <person name="Mounaud S."/>
            <person name="Singh I."/>
            <person name="Joardar V."/>
            <person name="Pakala S."/>
            <person name="Pakala S."/>
            <person name="Venepally P."/>
            <person name="Chung J.K."/>
            <person name="Losada L."/>
            <person name="Nierman W.C."/>
        </authorList>
    </citation>
    <scope>NUCLEOTIDE SEQUENCE [LARGE SCALE GENOMIC DNA]</scope>
    <source>
        <strain evidence="5 6">NIH1004</strain>
    </source>
</reference>
<dbReference type="Gene3D" id="3.40.50.1820">
    <property type="entry name" value="alpha/beta hydrolase"/>
    <property type="match status" value="1"/>
</dbReference>
<dbReference type="Proteomes" id="UP000324241">
    <property type="component" value="Unassembled WGS sequence"/>
</dbReference>
<dbReference type="PANTHER" id="PTHR43248">
    <property type="entry name" value="2-SUCCINYL-6-HYDROXY-2,4-CYCLOHEXADIENE-1-CARBOXYLATE SYNTHASE"/>
    <property type="match status" value="1"/>
</dbReference>
<dbReference type="GO" id="GO:0016787">
    <property type="term" value="F:hydrolase activity"/>
    <property type="evidence" value="ECO:0007669"/>
    <property type="project" value="UniProtKB-KW"/>
</dbReference>
<dbReference type="VEuPathDB" id="FungiDB:EYZ11_005664"/>
<accession>A0A5M9MPZ3</accession>
<comment type="similarity">
    <text evidence="1">Belongs to the peptidase S33 family.</text>
</comment>
<dbReference type="RefSeq" id="XP_033427327.1">
    <property type="nucleotide sequence ID" value="XM_033568521.1"/>
</dbReference>
<sequence length="579" mass="63791">MENKVAKFSAGCPQIGLVGAFPHGDNSYSTSNSLKWAPCDLDFPKETKGSITVPIYCATLEVPLDYTSLDSERTIQLQLLKVNATKEPFKGSVIFNPGGPGNSGVEEVALKGHTYRDVFGGQFDVIGFDPRGTGRTIPFVCDLGKDSKTSKSLSHRGNSTILPQDDAWSILQSRAWSDGGWFADACYESQKDTGRFLSTAFVARDMLRIVDSLDEDGKLRFWGRSYSTTLGQTFAAMFPDRIDRMLLDSVQIPEDYHSGQWLTSTSGTQASLLNFFSECVNAGPSLCPIANFSGPETTPEDLMDAIAEVFQELRDQPIYLPDSYVSPLPQPWWRLGKRPLLSELKYSILVFLYQPAQFPALSMIISQALARDWTGLTTPRPKVPAPEKWSKGANAFHGIGCADSSFRAKSPNDMYSLVQAELAYSTFADAFMPQVWPCYQWRFQAAEQFQKVFENINTSYPIMFVNGAHDPITPLSGAWKAATAFYGSRLLVHNGHGHGVMNHPSECTIKAIGEYFANGTLPEQGMVCQPDMTGYELLKSADANDVGGDVETRSVRKTSLMEEVYAHARTPSDSGVFGD</sequence>
<name>A0A5M9MPZ3_9EURO</name>
<keyword evidence="2" id="KW-0378">Hydrolase</keyword>
<gene>
    <name evidence="5" type="ORF">ATNIH1004_003848</name>
</gene>
<dbReference type="EMBL" id="QUQM01000003">
    <property type="protein sequence ID" value="KAA8647966.1"/>
    <property type="molecule type" value="Genomic_DNA"/>
</dbReference>
<dbReference type="Pfam" id="PF08386">
    <property type="entry name" value="Abhydrolase_4"/>
    <property type="match status" value="1"/>
</dbReference>
<organism evidence="5 6">
    <name type="scientific">Aspergillus tanneri</name>
    <dbReference type="NCBI Taxonomy" id="1220188"/>
    <lineage>
        <taxon>Eukaryota</taxon>
        <taxon>Fungi</taxon>
        <taxon>Dikarya</taxon>
        <taxon>Ascomycota</taxon>
        <taxon>Pezizomycotina</taxon>
        <taxon>Eurotiomycetes</taxon>
        <taxon>Eurotiomycetidae</taxon>
        <taxon>Eurotiales</taxon>
        <taxon>Aspergillaceae</taxon>
        <taxon>Aspergillus</taxon>
        <taxon>Aspergillus subgen. Circumdati</taxon>
    </lineage>
</organism>
<dbReference type="InterPro" id="IPR051601">
    <property type="entry name" value="Serine_prot/Carboxylest_S33"/>
</dbReference>
<evidence type="ECO:0000256" key="2">
    <source>
        <dbReference type="ARBA" id="ARBA00022801"/>
    </source>
</evidence>
<proteinExistence type="inferred from homology"/>
<evidence type="ECO:0000259" key="4">
    <source>
        <dbReference type="Pfam" id="PF08386"/>
    </source>
</evidence>
<evidence type="ECO:0000313" key="5">
    <source>
        <dbReference type="EMBL" id="KAA8647966.1"/>
    </source>
</evidence>
<dbReference type="Pfam" id="PF00561">
    <property type="entry name" value="Abhydrolase_1"/>
    <property type="match status" value="1"/>
</dbReference>
<dbReference type="InterPro" id="IPR029058">
    <property type="entry name" value="AB_hydrolase_fold"/>
</dbReference>
<feature type="domain" description="Peptidase S33 tripeptidyl aminopeptidase-like C-terminal" evidence="4">
    <location>
        <begin position="427"/>
        <end position="528"/>
    </location>
</feature>
<feature type="domain" description="AB hydrolase-1" evidence="3">
    <location>
        <begin position="92"/>
        <end position="261"/>
    </location>
</feature>
<dbReference type="AlphaFoldDB" id="A0A5M9MPZ3"/>
<dbReference type="PANTHER" id="PTHR43248:SF25">
    <property type="entry name" value="AB HYDROLASE-1 DOMAIN-CONTAINING PROTEIN-RELATED"/>
    <property type="match status" value="1"/>
</dbReference>
<dbReference type="GeneID" id="54326550"/>
<evidence type="ECO:0000313" key="6">
    <source>
        <dbReference type="Proteomes" id="UP000324241"/>
    </source>
</evidence>
<dbReference type="SUPFAM" id="SSF53474">
    <property type="entry name" value="alpha/beta-Hydrolases"/>
    <property type="match status" value="1"/>
</dbReference>
<protein>
    <submittedName>
        <fullName evidence="5">Uncharacterized protein</fullName>
    </submittedName>
</protein>
<dbReference type="InterPro" id="IPR000073">
    <property type="entry name" value="AB_hydrolase_1"/>
</dbReference>
<evidence type="ECO:0000256" key="1">
    <source>
        <dbReference type="ARBA" id="ARBA00010088"/>
    </source>
</evidence>
<evidence type="ECO:0000259" key="3">
    <source>
        <dbReference type="Pfam" id="PF00561"/>
    </source>
</evidence>
<dbReference type="InterPro" id="IPR013595">
    <property type="entry name" value="Pept_S33_TAP-like_C"/>
</dbReference>
<comment type="caution">
    <text evidence="5">The sequence shown here is derived from an EMBL/GenBank/DDBJ whole genome shotgun (WGS) entry which is preliminary data.</text>
</comment>